<reference evidence="2 3" key="1">
    <citation type="journal article" date="2015" name="Int. J. Syst. Evol. Microbiol.">
        <title>Mariniphaga sediminis sp. nov., isolated from coastal sediment.</title>
        <authorList>
            <person name="Wang F.Q."/>
            <person name="Shen Q.Y."/>
            <person name="Chen G.J."/>
            <person name="Du Z.J."/>
        </authorList>
    </citation>
    <scope>NUCLEOTIDE SEQUENCE [LARGE SCALE GENOMIC DNA]</scope>
    <source>
        <strain evidence="2 3">SY21</strain>
    </source>
</reference>
<dbReference type="AlphaFoldDB" id="A0A399CUP8"/>
<accession>A0A399CUP8</accession>
<comment type="caution">
    <text evidence="2">The sequence shown here is derived from an EMBL/GenBank/DDBJ whole genome shotgun (WGS) entry which is preliminary data.</text>
</comment>
<dbReference type="Proteomes" id="UP000266441">
    <property type="component" value="Unassembled WGS sequence"/>
</dbReference>
<keyword evidence="1" id="KW-0472">Membrane</keyword>
<protein>
    <submittedName>
        <fullName evidence="2">Uncharacterized protein</fullName>
    </submittedName>
</protein>
<keyword evidence="1" id="KW-1133">Transmembrane helix</keyword>
<organism evidence="2 3">
    <name type="scientific">Mariniphaga sediminis</name>
    <dbReference type="NCBI Taxonomy" id="1628158"/>
    <lineage>
        <taxon>Bacteria</taxon>
        <taxon>Pseudomonadati</taxon>
        <taxon>Bacteroidota</taxon>
        <taxon>Bacteroidia</taxon>
        <taxon>Marinilabiliales</taxon>
        <taxon>Prolixibacteraceae</taxon>
        <taxon>Mariniphaga</taxon>
    </lineage>
</organism>
<evidence type="ECO:0000313" key="3">
    <source>
        <dbReference type="Proteomes" id="UP000266441"/>
    </source>
</evidence>
<keyword evidence="3" id="KW-1185">Reference proteome</keyword>
<proteinExistence type="predicted"/>
<feature type="transmembrane region" description="Helical" evidence="1">
    <location>
        <begin position="26"/>
        <end position="45"/>
    </location>
</feature>
<gene>
    <name evidence="2" type="ORF">D1164_19185</name>
</gene>
<sequence length="174" mass="19714">MKKPENTGELVPFKKKLKIDNKIEKPFGRTAVFAGVIFFITGGGILIAGFVILGVITVLISALVIFTFSGVEIDTEKRQIRQYNKWVGLVKTGKWKSLDFYIGVTLIPITTWESMASWSNRTTSNKTTDFRIFLVSKNKKPAFAIKKCNTLHEAKNCLDEFSIWLKFPVFSVKK</sequence>
<feature type="transmembrane region" description="Helical" evidence="1">
    <location>
        <begin position="51"/>
        <end position="71"/>
    </location>
</feature>
<evidence type="ECO:0000313" key="2">
    <source>
        <dbReference type="EMBL" id="RIH63555.1"/>
    </source>
</evidence>
<name>A0A399CUP8_9BACT</name>
<dbReference type="RefSeq" id="WP_119351523.1">
    <property type="nucleotide sequence ID" value="NZ_QWET01000019.1"/>
</dbReference>
<keyword evidence="1" id="KW-0812">Transmembrane</keyword>
<dbReference type="OrthoDB" id="1121717at2"/>
<dbReference type="EMBL" id="QWET01000019">
    <property type="protein sequence ID" value="RIH63555.1"/>
    <property type="molecule type" value="Genomic_DNA"/>
</dbReference>
<evidence type="ECO:0000256" key="1">
    <source>
        <dbReference type="SAM" id="Phobius"/>
    </source>
</evidence>